<accession>A0A7G5BSJ2</accession>
<gene>
    <name evidence="2" type="ORF">FPL14_00935</name>
</gene>
<protein>
    <submittedName>
        <fullName evidence="2">DUF2203 family protein</fullName>
    </submittedName>
</protein>
<evidence type="ECO:0000313" key="2">
    <source>
        <dbReference type="EMBL" id="QMV39926.1"/>
    </source>
</evidence>
<name>A0A7G5BSJ2_9BACL</name>
<evidence type="ECO:0000313" key="3">
    <source>
        <dbReference type="Proteomes" id="UP000515679"/>
    </source>
</evidence>
<dbReference type="PIRSF" id="PIRSF016498">
    <property type="entry name" value="UCP016498"/>
    <property type="match status" value="1"/>
</dbReference>
<dbReference type="Pfam" id="PF09969">
    <property type="entry name" value="DUF2203"/>
    <property type="match status" value="1"/>
</dbReference>
<feature type="coiled-coil region" evidence="1">
    <location>
        <begin position="8"/>
        <end position="45"/>
    </location>
</feature>
<dbReference type="RefSeq" id="WP_182301257.1">
    <property type="nucleotide sequence ID" value="NZ_CP041969.1"/>
</dbReference>
<dbReference type="KEGG" id="cchl:FPL14_00935"/>
<proteinExistence type="predicted"/>
<dbReference type="Proteomes" id="UP000515679">
    <property type="component" value="Chromosome"/>
</dbReference>
<dbReference type="InterPro" id="IPR018699">
    <property type="entry name" value="DUF2203"/>
</dbReference>
<reference evidence="2 3" key="1">
    <citation type="submission" date="2019-07" db="EMBL/GenBank/DDBJ databases">
        <authorList>
            <person name="Kim J.K."/>
            <person name="Cheong H.-M."/>
            <person name="Choi Y."/>
            <person name="Hwang K.J."/>
            <person name="Lee S."/>
            <person name="Choi C."/>
        </authorList>
    </citation>
    <scope>NUCLEOTIDE SEQUENCE [LARGE SCALE GENOMIC DNA]</scope>
    <source>
        <strain evidence="2 3">KS 22</strain>
    </source>
</reference>
<evidence type="ECO:0000256" key="1">
    <source>
        <dbReference type="SAM" id="Coils"/>
    </source>
</evidence>
<keyword evidence="1" id="KW-0175">Coiled coil</keyword>
<sequence>MGDKWFTLSEATALLPQIKAELAALQELVDRIEDQHSELQKMKLSHKQPPAKEGRDEFFVVESRIDFMRMEAEMLIKNFARKGVQLKMISPGLVDFPARLDGEEVLLCWREGEETITHYHGWNDGFMGRKCLPEDH</sequence>
<dbReference type="EMBL" id="CP041969">
    <property type="protein sequence ID" value="QMV39926.1"/>
    <property type="molecule type" value="Genomic_DNA"/>
</dbReference>
<dbReference type="AlphaFoldDB" id="A0A7G5BSJ2"/>
<keyword evidence="3" id="KW-1185">Reference proteome</keyword>
<organism evidence="2 3">
    <name type="scientific">Cohnella cholangitidis</name>
    <dbReference type="NCBI Taxonomy" id="2598458"/>
    <lineage>
        <taxon>Bacteria</taxon>
        <taxon>Bacillati</taxon>
        <taxon>Bacillota</taxon>
        <taxon>Bacilli</taxon>
        <taxon>Bacillales</taxon>
        <taxon>Paenibacillaceae</taxon>
        <taxon>Cohnella</taxon>
    </lineage>
</organism>